<dbReference type="KEGG" id="ppso:QPJ95_18490"/>
<dbReference type="PROSITE" id="PS01124">
    <property type="entry name" value="HTH_ARAC_FAMILY_2"/>
    <property type="match status" value="1"/>
</dbReference>
<evidence type="ECO:0000256" key="2">
    <source>
        <dbReference type="ARBA" id="ARBA00023125"/>
    </source>
</evidence>
<dbReference type="PROSITE" id="PS00041">
    <property type="entry name" value="HTH_ARAC_FAMILY_1"/>
    <property type="match status" value="1"/>
</dbReference>
<dbReference type="Gene3D" id="1.10.10.60">
    <property type="entry name" value="Homeodomain-like"/>
    <property type="match status" value="1"/>
</dbReference>
<dbReference type="InterPro" id="IPR020449">
    <property type="entry name" value="Tscrpt_reg_AraC-type_HTH"/>
</dbReference>
<dbReference type="SMART" id="SM00342">
    <property type="entry name" value="HTH_ARAC"/>
    <property type="match status" value="1"/>
</dbReference>
<feature type="domain" description="HTH araC/xylS-type" evidence="5">
    <location>
        <begin position="231"/>
        <end position="335"/>
    </location>
</feature>
<keyword evidence="2" id="KW-0238">DNA-binding</keyword>
<protein>
    <submittedName>
        <fullName evidence="6">AraC family transcriptional regulator</fullName>
    </submittedName>
</protein>
<dbReference type="GO" id="GO:0043565">
    <property type="term" value="F:sequence-specific DNA binding"/>
    <property type="evidence" value="ECO:0007669"/>
    <property type="project" value="InterPro"/>
</dbReference>
<feature type="transmembrane region" description="Helical" evidence="4">
    <location>
        <begin position="92"/>
        <end position="108"/>
    </location>
</feature>
<dbReference type="SUPFAM" id="SSF46689">
    <property type="entry name" value="Homeodomain-like"/>
    <property type="match status" value="1"/>
</dbReference>
<reference evidence="6 7" key="1">
    <citation type="submission" date="2023-06" db="EMBL/GenBank/DDBJ databases">
        <title>Parasedimentitalea psychrophila sp. nov., a psychrophilic bacterium isolated from deep-sea sediment.</title>
        <authorList>
            <person name="Li A."/>
        </authorList>
    </citation>
    <scope>NUCLEOTIDE SEQUENCE [LARGE SCALE GENOMIC DNA]</scope>
    <source>
        <strain evidence="6 7">QS115</strain>
    </source>
</reference>
<feature type="transmembrane region" description="Helical" evidence="4">
    <location>
        <begin position="177"/>
        <end position="199"/>
    </location>
</feature>
<evidence type="ECO:0000259" key="5">
    <source>
        <dbReference type="PROSITE" id="PS01124"/>
    </source>
</evidence>
<name>A0A9Y2L0D1_9RHOB</name>
<feature type="transmembrane region" description="Helical" evidence="4">
    <location>
        <begin position="148"/>
        <end position="165"/>
    </location>
</feature>
<dbReference type="InterPro" id="IPR018060">
    <property type="entry name" value="HTH_AraC"/>
</dbReference>
<sequence length="355" mass="38134">MIYLDLALRGGAVTILMLLALLLWRAPISLEGRLSVSALALSESAFLITTAALPLDLHPALLSNLTLIASLTPAAITWLIVTIFIDAPGQRWPWLVASLAASIAFYAHEAFPGLFSVCLPMSVVLYGALVILSLWSTRDDLVECRCRARPWFAAAIAGLALFLTAGQATGLLQEDGIILALLQAVGTLVVSLAFAVWLLRPDANRWPGETSPDIDSRLAIHDEFADPALIAGIQSAMTAGIWREEGLTIGALAGKLAVPEHRLRRAINQGLGYRNFSNFINRARIEAACTALTDPAQMNATVLEIAYEVGFASVGPFNRAFRAETGYSPTEYRHTVQSGAFTDSEKSSPIAANLH</sequence>
<keyword evidence="4" id="KW-0812">Transmembrane</keyword>
<keyword evidence="3" id="KW-0804">Transcription</keyword>
<proteinExistence type="predicted"/>
<keyword evidence="1" id="KW-0805">Transcription regulation</keyword>
<gene>
    <name evidence="6" type="ORF">QPJ95_18490</name>
</gene>
<feature type="transmembrane region" description="Helical" evidence="4">
    <location>
        <begin position="114"/>
        <end position="136"/>
    </location>
</feature>
<evidence type="ECO:0000256" key="4">
    <source>
        <dbReference type="SAM" id="Phobius"/>
    </source>
</evidence>
<accession>A0A9Y2L0D1</accession>
<dbReference type="RefSeq" id="WP_270921092.1">
    <property type="nucleotide sequence ID" value="NZ_CP127247.1"/>
</dbReference>
<dbReference type="Proteomes" id="UP001238334">
    <property type="component" value="Chromosome"/>
</dbReference>
<evidence type="ECO:0000256" key="1">
    <source>
        <dbReference type="ARBA" id="ARBA00023015"/>
    </source>
</evidence>
<keyword evidence="4" id="KW-1133">Transmembrane helix</keyword>
<dbReference type="Pfam" id="PF12833">
    <property type="entry name" value="HTH_18"/>
    <property type="match status" value="1"/>
</dbReference>
<evidence type="ECO:0000313" key="7">
    <source>
        <dbReference type="Proteomes" id="UP001238334"/>
    </source>
</evidence>
<dbReference type="InterPro" id="IPR009057">
    <property type="entry name" value="Homeodomain-like_sf"/>
</dbReference>
<evidence type="ECO:0000256" key="3">
    <source>
        <dbReference type="ARBA" id="ARBA00023163"/>
    </source>
</evidence>
<dbReference type="InterPro" id="IPR018062">
    <property type="entry name" value="HTH_AraC-typ_CS"/>
</dbReference>
<feature type="transmembrane region" description="Helical" evidence="4">
    <location>
        <begin position="6"/>
        <end position="24"/>
    </location>
</feature>
<dbReference type="PRINTS" id="PR00032">
    <property type="entry name" value="HTHARAC"/>
</dbReference>
<dbReference type="AlphaFoldDB" id="A0A9Y2L0D1"/>
<dbReference type="EMBL" id="CP127247">
    <property type="protein sequence ID" value="WIY24514.1"/>
    <property type="molecule type" value="Genomic_DNA"/>
</dbReference>
<feature type="transmembrane region" description="Helical" evidence="4">
    <location>
        <begin position="61"/>
        <end position="85"/>
    </location>
</feature>
<dbReference type="PANTHER" id="PTHR43280">
    <property type="entry name" value="ARAC-FAMILY TRANSCRIPTIONAL REGULATOR"/>
    <property type="match status" value="1"/>
</dbReference>
<evidence type="ECO:0000313" key="6">
    <source>
        <dbReference type="EMBL" id="WIY24514.1"/>
    </source>
</evidence>
<organism evidence="6 7">
    <name type="scientific">Parasedimentitalea psychrophila</name>
    <dbReference type="NCBI Taxonomy" id="2997337"/>
    <lineage>
        <taxon>Bacteria</taxon>
        <taxon>Pseudomonadati</taxon>
        <taxon>Pseudomonadota</taxon>
        <taxon>Alphaproteobacteria</taxon>
        <taxon>Rhodobacterales</taxon>
        <taxon>Paracoccaceae</taxon>
        <taxon>Parasedimentitalea</taxon>
    </lineage>
</organism>
<keyword evidence="7" id="KW-1185">Reference proteome</keyword>
<dbReference type="GO" id="GO:0003700">
    <property type="term" value="F:DNA-binding transcription factor activity"/>
    <property type="evidence" value="ECO:0007669"/>
    <property type="project" value="InterPro"/>
</dbReference>
<keyword evidence="4" id="KW-0472">Membrane</keyword>
<dbReference type="PANTHER" id="PTHR43280:SF29">
    <property type="entry name" value="ARAC-FAMILY TRANSCRIPTIONAL REGULATOR"/>
    <property type="match status" value="1"/>
</dbReference>